<keyword evidence="3" id="KW-1185">Reference proteome</keyword>
<proteinExistence type="predicted"/>
<accession>A0A1E3H1S4</accession>
<name>A0A1E3H1S4_9HYPH</name>
<reference evidence="2 3" key="1">
    <citation type="submission" date="2016-07" db="EMBL/GenBank/DDBJ databases">
        <title>Draft Genome Sequence of Methylobrevis pamukkalensis PK2.</title>
        <authorList>
            <person name="Vasilenko O.V."/>
            <person name="Doronina N.V."/>
            <person name="Shmareva M.N."/>
            <person name="Tarlachkov S.V."/>
            <person name="Mustakhimov I."/>
            <person name="Trotsenko Y.A."/>
        </authorList>
    </citation>
    <scope>NUCLEOTIDE SEQUENCE [LARGE SCALE GENOMIC DNA]</scope>
    <source>
        <strain evidence="2 3">PK2</strain>
    </source>
</reference>
<sequence length="143" mass="14943">MAGLRVGFDEDGEMPGRLVEAGELEAGVKAGAIVGPGSQRRGVGGFEVGAHGCPPGRIDDGDEAPRLAVADRGGERRRRDQAGREIRIDGIGAKAAHVAPPAEEIAEARAKIRVEGGRPALARPRHTASPQAARYRRIVSAMP</sequence>
<organism evidence="2 3">
    <name type="scientific">Methylobrevis pamukkalensis</name>
    <dbReference type="NCBI Taxonomy" id="1439726"/>
    <lineage>
        <taxon>Bacteria</taxon>
        <taxon>Pseudomonadati</taxon>
        <taxon>Pseudomonadota</taxon>
        <taxon>Alphaproteobacteria</taxon>
        <taxon>Hyphomicrobiales</taxon>
        <taxon>Pleomorphomonadaceae</taxon>
        <taxon>Methylobrevis</taxon>
    </lineage>
</organism>
<evidence type="ECO:0000313" key="2">
    <source>
        <dbReference type="EMBL" id="ODN70244.1"/>
    </source>
</evidence>
<evidence type="ECO:0000313" key="3">
    <source>
        <dbReference type="Proteomes" id="UP000094622"/>
    </source>
</evidence>
<dbReference type="Proteomes" id="UP000094622">
    <property type="component" value="Unassembled WGS sequence"/>
</dbReference>
<comment type="caution">
    <text evidence="2">The sequence shown here is derived from an EMBL/GenBank/DDBJ whole genome shotgun (WGS) entry which is preliminary data.</text>
</comment>
<dbReference type="EMBL" id="MCRJ01000057">
    <property type="protein sequence ID" value="ODN70244.1"/>
    <property type="molecule type" value="Genomic_DNA"/>
</dbReference>
<dbReference type="AlphaFoldDB" id="A0A1E3H1S4"/>
<feature type="region of interest" description="Disordered" evidence="1">
    <location>
        <begin position="121"/>
        <end position="143"/>
    </location>
</feature>
<protein>
    <submittedName>
        <fullName evidence="2">Uncharacterized protein</fullName>
    </submittedName>
</protein>
<evidence type="ECO:0000256" key="1">
    <source>
        <dbReference type="SAM" id="MobiDB-lite"/>
    </source>
</evidence>
<gene>
    <name evidence="2" type="ORF">A6302_02455</name>
</gene>